<dbReference type="Proteomes" id="UP000078512">
    <property type="component" value="Unassembled WGS sequence"/>
</dbReference>
<accession>A0A197JTX9</accession>
<dbReference type="OrthoDB" id="2448606at2759"/>
<evidence type="ECO:0000313" key="2">
    <source>
        <dbReference type="Proteomes" id="UP000078512"/>
    </source>
</evidence>
<evidence type="ECO:0000313" key="1">
    <source>
        <dbReference type="EMBL" id="OAQ28660.1"/>
    </source>
</evidence>
<keyword evidence="2" id="KW-1185">Reference proteome</keyword>
<organism evidence="1 2">
    <name type="scientific">Linnemannia elongata AG-77</name>
    <dbReference type="NCBI Taxonomy" id="1314771"/>
    <lineage>
        <taxon>Eukaryota</taxon>
        <taxon>Fungi</taxon>
        <taxon>Fungi incertae sedis</taxon>
        <taxon>Mucoromycota</taxon>
        <taxon>Mortierellomycotina</taxon>
        <taxon>Mortierellomycetes</taxon>
        <taxon>Mortierellales</taxon>
        <taxon>Mortierellaceae</taxon>
        <taxon>Linnemannia</taxon>
    </lineage>
</organism>
<sequence length="171" mass="20083">MDQPMRGKQDRVHANRLPIGRSLSSGFQHHSIASWDRRPSEHQQREYLLQALYAGEQLPRNCGRPDYIFTLPLGGRDWGPQMTRTYDATRQKAGLTFQDFNEMAWMQIRWDVLQMFYIKEQQEEDLKRAVLHVTFGRPGLRVARLQEIPHLVKAAERGRLWDGYVCFIAVE</sequence>
<proteinExistence type="predicted"/>
<name>A0A197JTX9_9FUNG</name>
<reference evidence="1 2" key="1">
    <citation type="submission" date="2016-05" db="EMBL/GenBank/DDBJ databases">
        <title>Genome sequencing reveals origins of a unique bacterial endosymbiosis in the earliest lineages of terrestrial Fungi.</title>
        <authorList>
            <consortium name="DOE Joint Genome Institute"/>
            <person name="Uehling J."/>
            <person name="Gryganskyi A."/>
            <person name="Hameed K."/>
            <person name="Tschaplinski T."/>
            <person name="Misztal P."/>
            <person name="Wu S."/>
            <person name="Desiro A."/>
            <person name="Vande Pol N."/>
            <person name="Du Z.-Y."/>
            <person name="Zienkiewicz A."/>
            <person name="Zienkiewicz K."/>
            <person name="Morin E."/>
            <person name="Tisserant E."/>
            <person name="Splivallo R."/>
            <person name="Hainaut M."/>
            <person name="Henrissat B."/>
            <person name="Ohm R."/>
            <person name="Kuo A."/>
            <person name="Yan J."/>
            <person name="Lipzen A."/>
            <person name="Nolan M."/>
            <person name="Labutti K."/>
            <person name="Barry K."/>
            <person name="Goldstein A."/>
            <person name="Labbe J."/>
            <person name="Schadt C."/>
            <person name="Tuskan G."/>
            <person name="Grigoriev I."/>
            <person name="Martin F."/>
            <person name="Vilgalys R."/>
            <person name="Bonito G."/>
        </authorList>
    </citation>
    <scope>NUCLEOTIDE SEQUENCE [LARGE SCALE GENOMIC DNA]</scope>
    <source>
        <strain evidence="1 2">AG-77</strain>
    </source>
</reference>
<gene>
    <name evidence="1" type="ORF">K457DRAFT_126689</name>
</gene>
<protein>
    <submittedName>
        <fullName evidence="1">Uncharacterized protein</fullName>
    </submittedName>
</protein>
<dbReference type="EMBL" id="KV442047">
    <property type="protein sequence ID" value="OAQ28660.1"/>
    <property type="molecule type" value="Genomic_DNA"/>
</dbReference>
<dbReference type="AlphaFoldDB" id="A0A197JTX9"/>